<feature type="region of interest" description="Disordered" evidence="7">
    <location>
        <begin position="480"/>
        <end position="499"/>
    </location>
</feature>
<keyword evidence="11" id="KW-1185">Reference proteome</keyword>
<keyword evidence="6 8" id="KW-0472">Membrane</keyword>
<dbReference type="Gene3D" id="1.20.1250.20">
    <property type="entry name" value="MFS general substrate transporter like domains"/>
    <property type="match status" value="1"/>
</dbReference>
<dbReference type="SUPFAM" id="SSF103473">
    <property type="entry name" value="MFS general substrate transporter"/>
    <property type="match status" value="1"/>
</dbReference>
<feature type="transmembrane region" description="Helical" evidence="8">
    <location>
        <begin position="21"/>
        <end position="41"/>
    </location>
</feature>
<feature type="transmembrane region" description="Helical" evidence="8">
    <location>
        <begin position="175"/>
        <end position="196"/>
    </location>
</feature>
<gene>
    <name evidence="10" type="ORF">MU1_42280</name>
</gene>
<evidence type="ECO:0000256" key="4">
    <source>
        <dbReference type="ARBA" id="ARBA00022692"/>
    </source>
</evidence>
<dbReference type="InterPro" id="IPR011701">
    <property type="entry name" value="MFS"/>
</dbReference>
<feature type="transmembrane region" description="Helical" evidence="8">
    <location>
        <begin position="118"/>
        <end position="139"/>
    </location>
</feature>
<dbReference type="PANTHER" id="PTHR42718:SF43">
    <property type="entry name" value="LINCOMYCIN RESISTANCE PROTEIN LMRB"/>
    <property type="match status" value="1"/>
</dbReference>
<comment type="subcellular location">
    <subcellularLocation>
        <location evidence="1">Cell membrane</location>
        <topology evidence="1">Multi-pass membrane protein</topology>
    </subcellularLocation>
</comment>
<dbReference type="InterPro" id="IPR020846">
    <property type="entry name" value="MFS_dom"/>
</dbReference>
<evidence type="ECO:0000313" key="11">
    <source>
        <dbReference type="Proteomes" id="UP001157114"/>
    </source>
</evidence>
<dbReference type="NCBIfam" id="TIGR00711">
    <property type="entry name" value="efflux_EmrB"/>
    <property type="match status" value="1"/>
</dbReference>
<feature type="transmembrane region" description="Helical" evidence="8">
    <location>
        <begin position="89"/>
        <end position="106"/>
    </location>
</feature>
<dbReference type="Pfam" id="PF07690">
    <property type="entry name" value="MFS_1"/>
    <property type="match status" value="1"/>
</dbReference>
<dbReference type="Gene3D" id="1.20.1720.10">
    <property type="entry name" value="Multidrug resistance protein D"/>
    <property type="match status" value="1"/>
</dbReference>
<dbReference type="PROSITE" id="PS50850">
    <property type="entry name" value="MFS"/>
    <property type="match status" value="1"/>
</dbReference>
<comment type="caution">
    <text evidence="10">The sequence shown here is derived from an EMBL/GenBank/DDBJ whole genome shotgun (WGS) entry which is preliminary data.</text>
</comment>
<dbReference type="RefSeq" id="WP_284240650.1">
    <property type="nucleotide sequence ID" value="NZ_BSSQ01000016.1"/>
</dbReference>
<keyword evidence="4 8" id="KW-0812">Transmembrane</keyword>
<reference evidence="10 11" key="1">
    <citation type="submission" date="2023-03" db="EMBL/GenBank/DDBJ databases">
        <title>Draft genome sequence of the bacteria which degrade cell wall of Tricholomamatutake.</title>
        <authorList>
            <person name="Konishi Y."/>
            <person name="Fukuta Y."/>
            <person name="Shirasaka N."/>
        </authorList>
    </citation>
    <scope>NUCLEOTIDE SEQUENCE [LARGE SCALE GENOMIC DNA]</scope>
    <source>
        <strain evidence="11">mu1</strain>
    </source>
</reference>
<name>A0ABQ6GGR9_9BACL</name>
<evidence type="ECO:0000256" key="5">
    <source>
        <dbReference type="ARBA" id="ARBA00022989"/>
    </source>
</evidence>
<keyword evidence="2" id="KW-0813">Transport</keyword>
<evidence type="ECO:0000256" key="3">
    <source>
        <dbReference type="ARBA" id="ARBA00022475"/>
    </source>
</evidence>
<feature type="transmembrane region" description="Helical" evidence="8">
    <location>
        <begin position="341"/>
        <end position="360"/>
    </location>
</feature>
<evidence type="ECO:0000256" key="8">
    <source>
        <dbReference type="SAM" id="Phobius"/>
    </source>
</evidence>
<dbReference type="CDD" id="cd17503">
    <property type="entry name" value="MFS_LmrB_MDR_like"/>
    <property type="match status" value="1"/>
</dbReference>
<feature type="transmembrane region" description="Helical" evidence="8">
    <location>
        <begin position="239"/>
        <end position="256"/>
    </location>
</feature>
<dbReference type="PANTHER" id="PTHR42718">
    <property type="entry name" value="MAJOR FACILITATOR SUPERFAMILY MULTIDRUG TRANSPORTER MFSC"/>
    <property type="match status" value="1"/>
</dbReference>
<dbReference type="InterPro" id="IPR004638">
    <property type="entry name" value="EmrB-like"/>
</dbReference>
<proteinExistence type="predicted"/>
<feature type="compositionally biased region" description="Basic and acidic residues" evidence="7">
    <location>
        <begin position="480"/>
        <end position="493"/>
    </location>
</feature>
<feature type="transmembrane region" description="Helical" evidence="8">
    <location>
        <begin position="366"/>
        <end position="384"/>
    </location>
</feature>
<evidence type="ECO:0000313" key="10">
    <source>
        <dbReference type="EMBL" id="GLX69882.1"/>
    </source>
</evidence>
<dbReference type="EMBL" id="BSSQ01000016">
    <property type="protein sequence ID" value="GLX69882.1"/>
    <property type="molecule type" value="Genomic_DNA"/>
</dbReference>
<dbReference type="PRINTS" id="PR01036">
    <property type="entry name" value="TCRTETB"/>
</dbReference>
<feature type="transmembrane region" description="Helical" evidence="8">
    <location>
        <begin position="146"/>
        <end position="169"/>
    </location>
</feature>
<evidence type="ECO:0000256" key="6">
    <source>
        <dbReference type="ARBA" id="ARBA00023136"/>
    </source>
</evidence>
<organism evidence="10 11">
    <name type="scientific">Paenibacillus glycanilyticus</name>
    <dbReference type="NCBI Taxonomy" id="126569"/>
    <lineage>
        <taxon>Bacteria</taxon>
        <taxon>Bacillati</taxon>
        <taxon>Bacillota</taxon>
        <taxon>Bacilli</taxon>
        <taxon>Bacillales</taxon>
        <taxon>Paenibacillaceae</taxon>
        <taxon>Paenibacillus</taxon>
    </lineage>
</organism>
<evidence type="ECO:0000259" key="9">
    <source>
        <dbReference type="PROSITE" id="PS50850"/>
    </source>
</evidence>
<evidence type="ECO:0000256" key="1">
    <source>
        <dbReference type="ARBA" id="ARBA00004651"/>
    </source>
</evidence>
<feature type="transmembrane region" description="Helical" evidence="8">
    <location>
        <begin position="276"/>
        <end position="301"/>
    </location>
</feature>
<feature type="transmembrane region" description="Helical" evidence="8">
    <location>
        <begin position="313"/>
        <end position="334"/>
    </location>
</feature>
<evidence type="ECO:0000256" key="2">
    <source>
        <dbReference type="ARBA" id="ARBA00022448"/>
    </source>
</evidence>
<feature type="transmembrane region" description="Helical" evidence="8">
    <location>
        <begin position="457"/>
        <end position="475"/>
    </location>
</feature>
<feature type="domain" description="Major facilitator superfamily (MFS) profile" evidence="9">
    <location>
        <begin position="23"/>
        <end position="480"/>
    </location>
</feature>
<evidence type="ECO:0000256" key="7">
    <source>
        <dbReference type="SAM" id="MobiDB-lite"/>
    </source>
</evidence>
<accession>A0ABQ6GGR9</accession>
<keyword evidence="5 8" id="KW-1133">Transmembrane helix</keyword>
<dbReference type="Proteomes" id="UP001157114">
    <property type="component" value="Unassembled WGS sequence"/>
</dbReference>
<protein>
    <submittedName>
        <fullName evidence="10">Multidrug MFS transporter</fullName>
    </submittedName>
</protein>
<feature type="transmembrane region" description="Helical" evidence="8">
    <location>
        <begin position="208"/>
        <end position="227"/>
    </location>
</feature>
<dbReference type="InterPro" id="IPR036259">
    <property type="entry name" value="MFS_trans_sf"/>
</dbReference>
<feature type="transmembrane region" description="Helical" evidence="8">
    <location>
        <begin position="405"/>
        <end position="426"/>
    </location>
</feature>
<feature type="transmembrane region" description="Helical" evidence="8">
    <location>
        <begin position="61"/>
        <end position="80"/>
    </location>
</feature>
<sequence length="499" mass="53487">MNASSAGGSSTAPDLSNIKRGPIIATIIIGAFIAILNETLLGNALPELMKAFEVGPSTIQWLTTAYMLVVGVLVPVTALLQQWYTTRQMFIGAMSLFFVGTVISAIAPEFGVLLVGRIIQAIGTGLMLPVLMNTIMAIFPPEKRGGAMGLIGLVIMAAPAIGPTLSGVIMDSLNWRWLFILVIPLAALSIIFSFMFLKNVSDITKPKVDILSILLSTIGFGGVVYGFSSTGEKGWSNEVVITSIAIGAVALILFIWRQLRLEAPILDLRAFKFPMFTIVTILLFVLMMTLFSTMTLLPMFLQGALLMTAFRSGLLMLPGSIVNGIMAPISGLLFDKFGPRILVTPGLVIVAISLWMFTGIDASASNGHIIFIHILMMLGISLVMMPAQTSGLNQLPRHLYPHGTAILNTLQQVSGAIGTALFISIMTNGTKDYLKTSSDPTSPTEQAHGMVAGIHDAFWIGLIVAIVAIIIGLFVKRTKPPESDQPEGEKGEKQVSMSH</sequence>
<keyword evidence="3" id="KW-1003">Cell membrane</keyword>